<dbReference type="GO" id="GO:0005829">
    <property type="term" value="C:cytosol"/>
    <property type="evidence" value="ECO:0007669"/>
    <property type="project" value="TreeGrafter"/>
</dbReference>
<keyword evidence="4" id="KW-1185">Reference proteome</keyword>
<reference evidence="3 4" key="1">
    <citation type="submission" date="2016-07" db="EMBL/GenBank/DDBJ databases">
        <title>Pervasive Adenine N6-methylation of Active Genes in Fungi.</title>
        <authorList>
            <consortium name="DOE Joint Genome Institute"/>
            <person name="Mondo S.J."/>
            <person name="Dannebaum R.O."/>
            <person name="Kuo R.C."/>
            <person name="Labutti K."/>
            <person name="Haridas S."/>
            <person name="Kuo A."/>
            <person name="Salamov A."/>
            <person name="Ahrendt S.R."/>
            <person name="Lipzen A."/>
            <person name="Sullivan W."/>
            <person name="Andreopoulos W.B."/>
            <person name="Clum A."/>
            <person name="Lindquist E."/>
            <person name="Daum C."/>
            <person name="Ramamoorthy G.K."/>
            <person name="Gryganskyi A."/>
            <person name="Culley D."/>
            <person name="Magnuson J.K."/>
            <person name="James T.Y."/>
            <person name="O'Malley M.A."/>
            <person name="Stajich J.E."/>
            <person name="Spatafora J.W."/>
            <person name="Visel A."/>
            <person name="Grigoriev I.V."/>
        </authorList>
    </citation>
    <scope>NUCLEOTIDE SEQUENCE [LARGE SCALE GENOMIC DNA]</scope>
    <source>
        <strain evidence="3 4">NRRL 3301</strain>
    </source>
</reference>
<gene>
    <name evidence="3" type="ORF">DM01DRAFT_1339179</name>
</gene>
<dbReference type="GO" id="GO:0005886">
    <property type="term" value="C:plasma membrane"/>
    <property type="evidence" value="ECO:0007669"/>
    <property type="project" value="TreeGrafter"/>
</dbReference>
<feature type="region of interest" description="Disordered" evidence="1">
    <location>
        <begin position="358"/>
        <end position="390"/>
    </location>
</feature>
<dbReference type="AlphaFoldDB" id="A0A1X2G7L8"/>
<dbReference type="PANTHER" id="PTHR11188">
    <property type="entry name" value="ARRESTIN DOMAIN CONTAINING PROTEIN"/>
    <property type="match status" value="1"/>
</dbReference>
<dbReference type="PANTHER" id="PTHR11188:SF17">
    <property type="entry name" value="FI21816P1"/>
    <property type="match status" value="1"/>
</dbReference>
<sequence>MPFLSTGIQTGRMTRYSYEKKIHDQHITLVHEPVHQDGKPTKTTFAPGLHKFPFEFVIPNSVTETIEDETGKVFYTLTAALHRASGLTNKIKARRNVLVLRTPSDMDLTNNGFASASIVTERHTEACDAVLMLEKTTASSGTAFPIDVNLHARTKHVYLESMSALLSERRIYRLPEFNTQRGDMFSYRLPLHTITNQASPEADADLDRSVRRAVFTKNAHVPLTGEPFHYRFEFHLPNCLDLSHSSTFPEIDIQHFFKLTLTFSTPGGPMQMHLETNVTVLDCRLKQDYTILPTYEAALATTSTEYDAGECEDPSHFFVCPCYLAYKKNRMLTKKEWVRMRHHSRLAGQPFDDYGSPCTSASASPLPSPSTSTGLTVPPSPPPSYDAIVI</sequence>
<evidence type="ECO:0000259" key="2">
    <source>
        <dbReference type="Pfam" id="PF00339"/>
    </source>
</evidence>
<proteinExistence type="predicted"/>
<comment type="caution">
    <text evidence="3">The sequence shown here is derived from an EMBL/GenBank/DDBJ whole genome shotgun (WGS) entry which is preliminary data.</text>
</comment>
<dbReference type="STRING" id="101127.A0A1X2G7L8"/>
<dbReference type="GO" id="GO:0031625">
    <property type="term" value="F:ubiquitin protein ligase binding"/>
    <property type="evidence" value="ECO:0007669"/>
    <property type="project" value="TreeGrafter"/>
</dbReference>
<dbReference type="OrthoDB" id="2238745at2759"/>
<dbReference type="Pfam" id="PF00339">
    <property type="entry name" value="Arrestin_N"/>
    <property type="match status" value="1"/>
</dbReference>
<feature type="compositionally biased region" description="Low complexity" evidence="1">
    <location>
        <begin position="358"/>
        <end position="377"/>
    </location>
</feature>
<evidence type="ECO:0000313" key="4">
    <source>
        <dbReference type="Proteomes" id="UP000242146"/>
    </source>
</evidence>
<evidence type="ECO:0000313" key="3">
    <source>
        <dbReference type="EMBL" id="ORX47158.1"/>
    </source>
</evidence>
<dbReference type="EMBL" id="MCGT01000034">
    <property type="protein sequence ID" value="ORX47158.1"/>
    <property type="molecule type" value="Genomic_DNA"/>
</dbReference>
<evidence type="ECO:0000256" key="1">
    <source>
        <dbReference type="SAM" id="MobiDB-lite"/>
    </source>
</evidence>
<dbReference type="InterPro" id="IPR014752">
    <property type="entry name" value="Arrestin-like_C"/>
</dbReference>
<protein>
    <recommendedName>
        <fullName evidence="2">Arrestin-like N-terminal domain-containing protein</fullName>
    </recommendedName>
</protein>
<dbReference type="GO" id="GO:0030674">
    <property type="term" value="F:protein-macromolecule adaptor activity"/>
    <property type="evidence" value="ECO:0007669"/>
    <property type="project" value="TreeGrafter"/>
</dbReference>
<dbReference type="InterPro" id="IPR011021">
    <property type="entry name" value="Arrestin-like_N"/>
</dbReference>
<feature type="domain" description="Arrestin-like N-terminal" evidence="2">
    <location>
        <begin position="21"/>
        <end position="100"/>
    </location>
</feature>
<dbReference type="Proteomes" id="UP000242146">
    <property type="component" value="Unassembled WGS sequence"/>
</dbReference>
<dbReference type="InterPro" id="IPR050357">
    <property type="entry name" value="Arrestin_domain-protein"/>
</dbReference>
<dbReference type="Gene3D" id="2.60.40.640">
    <property type="match status" value="1"/>
</dbReference>
<accession>A0A1X2G7L8</accession>
<organism evidence="3 4">
    <name type="scientific">Hesseltinella vesiculosa</name>
    <dbReference type="NCBI Taxonomy" id="101127"/>
    <lineage>
        <taxon>Eukaryota</taxon>
        <taxon>Fungi</taxon>
        <taxon>Fungi incertae sedis</taxon>
        <taxon>Mucoromycota</taxon>
        <taxon>Mucoromycotina</taxon>
        <taxon>Mucoromycetes</taxon>
        <taxon>Mucorales</taxon>
        <taxon>Cunninghamellaceae</taxon>
        <taxon>Hesseltinella</taxon>
    </lineage>
</organism>
<name>A0A1X2G7L8_9FUNG</name>
<dbReference type="GO" id="GO:0070086">
    <property type="term" value="P:ubiquitin-dependent endocytosis"/>
    <property type="evidence" value="ECO:0007669"/>
    <property type="project" value="TreeGrafter"/>
</dbReference>